<evidence type="ECO:0000313" key="1">
    <source>
        <dbReference type="EMBL" id="CAI5445998.1"/>
    </source>
</evidence>
<dbReference type="PANTHER" id="PTHR23124:SF152">
    <property type="entry name" value="C-TYPE LECTIN-RELATED"/>
    <property type="match status" value="1"/>
</dbReference>
<gene>
    <name evidence="1" type="ORF">CAMP_LOCUS8635</name>
</gene>
<protein>
    <recommendedName>
        <fullName evidence="3">C-type lectin domain-containing protein</fullName>
    </recommendedName>
</protein>
<proteinExistence type="predicted"/>
<dbReference type="Gene3D" id="3.10.100.10">
    <property type="entry name" value="Mannose-Binding Protein A, subunit A"/>
    <property type="match status" value="1"/>
</dbReference>
<dbReference type="InterPro" id="IPR016187">
    <property type="entry name" value="CTDL_fold"/>
</dbReference>
<name>A0A9P1IJE8_9PELO</name>
<dbReference type="EMBL" id="CANHGI010000003">
    <property type="protein sequence ID" value="CAI5445998.1"/>
    <property type="molecule type" value="Genomic_DNA"/>
</dbReference>
<dbReference type="AlphaFoldDB" id="A0A9P1IJE8"/>
<dbReference type="PANTHER" id="PTHR23124">
    <property type="entry name" value="C-TYPE LECTIN DOMAIN-CONTAINING PROTEIN-RELATED-RELATED"/>
    <property type="match status" value="1"/>
</dbReference>
<comment type="caution">
    <text evidence="1">The sequence shown here is derived from an EMBL/GenBank/DDBJ whole genome shotgun (WGS) entry which is preliminary data.</text>
</comment>
<sequence>MFVNNTRKTFEAKSPTWQSINDKFEFACPDGWQSFNRARGTYCMKMFYSSYPQYIAAAQCALSDAYLPGIESETEFMWIYCKYIFYESWIEK</sequence>
<dbReference type="Proteomes" id="UP001152747">
    <property type="component" value="Unassembled WGS sequence"/>
</dbReference>
<organism evidence="1 2">
    <name type="scientific">Caenorhabditis angaria</name>
    <dbReference type="NCBI Taxonomy" id="860376"/>
    <lineage>
        <taxon>Eukaryota</taxon>
        <taxon>Metazoa</taxon>
        <taxon>Ecdysozoa</taxon>
        <taxon>Nematoda</taxon>
        <taxon>Chromadorea</taxon>
        <taxon>Rhabditida</taxon>
        <taxon>Rhabditina</taxon>
        <taxon>Rhabditomorpha</taxon>
        <taxon>Rhabditoidea</taxon>
        <taxon>Rhabditidae</taxon>
        <taxon>Peloderinae</taxon>
        <taxon>Caenorhabditis</taxon>
    </lineage>
</organism>
<accession>A0A9P1IJE8</accession>
<dbReference type="InterPro" id="IPR016186">
    <property type="entry name" value="C-type_lectin-like/link_sf"/>
</dbReference>
<evidence type="ECO:0000313" key="2">
    <source>
        <dbReference type="Proteomes" id="UP001152747"/>
    </source>
</evidence>
<evidence type="ECO:0008006" key="3">
    <source>
        <dbReference type="Google" id="ProtNLM"/>
    </source>
</evidence>
<reference evidence="1" key="1">
    <citation type="submission" date="2022-11" db="EMBL/GenBank/DDBJ databases">
        <authorList>
            <person name="Kikuchi T."/>
        </authorList>
    </citation>
    <scope>NUCLEOTIDE SEQUENCE</scope>
    <source>
        <strain evidence="1">PS1010</strain>
    </source>
</reference>
<dbReference type="SUPFAM" id="SSF56436">
    <property type="entry name" value="C-type lectin-like"/>
    <property type="match status" value="1"/>
</dbReference>
<keyword evidence="2" id="KW-1185">Reference proteome</keyword>